<protein>
    <recommendedName>
        <fullName evidence="3">Sulfur carrier protein ThiS</fullName>
    </recommendedName>
</protein>
<gene>
    <name evidence="1" type="ORF">MGLY_23060</name>
</gene>
<dbReference type="NCBIfam" id="TIGR01683">
    <property type="entry name" value="thiS"/>
    <property type="match status" value="1"/>
</dbReference>
<dbReference type="EMBL" id="CP046244">
    <property type="protein sequence ID" value="QGP92913.1"/>
    <property type="molecule type" value="Genomic_DNA"/>
</dbReference>
<dbReference type="InterPro" id="IPR010035">
    <property type="entry name" value="Thi_S"/>
</dbReference>
<evidence type="ECO:0000313" key="2">
    <source>
        <dbReference type="Proteomes" id="UP000425916"/>
    </source>
</evidence>
<dbReference type="InterPro" id="IPR016155">
    <property type="entry name" value="Mopterin_synth/thiamin_S_b"/>
</dbReference>
<evidence type="ECO:0000313" key="1">
    <source>
        <dbReference type="EMBL" id="QGP92913.1"/>
    </source>
</evidence>
<keyword evidence="2" id="KW-1185">Reference proteome</keyword>
<name>A0A6I5ZS96_9FIRM</name>
<accession>A0A6I5ZS96</accession>
<dbReference type="PANTHER" id="PTHR34472:SF1">
    <property type="entry name" value="SULFUR CARRIER PROTEIN THIS"/>
    <property type="match status" value="1"/>
</dbReference>
<dbReference type="InterPro" id="IPR003749">
    <property type="entry name" value="ThiS/MoaD-like"/>
</dbReference>
<dbReference type="CDD" id="cd00565">
    <property type="entry name" value="Ubl_ThiS"/>
    <property type="match status" value="1"/>
</dbReference>
<proteinExistence type="predicted"/>
<dbReference type="Proteomes" id="UP000425916">
    <property type="component" value="Chromosome"/>
</dbReference>
<reference evidence="1 2" key="1">
    <citation type="submission" date="2019-11" db="EMBL/GenBank/DDBJ databases">
        <title>Genome sequence of Moorella glycerini DSM11254.</title>
        <authorList>
            <person name="Poehlein A."/>
            <person name="Boeer T."/>
            <person name="Daniel R."/>
        </authorList>
    </citation>
    <scope>NUCLEOTIDE SEQUENCE [LARGE SCALE GENOMIC DNA]</scope>
    <source>
        <strain evidence="1 2">DSM 11254</strain>
    </source>
</reference>
<dbReference type="PANTHER" id="PTHR34472">
    <property type="entry name" value="SULFUR CARRIER PROTEIN THIS"/>
    <property type="match status" value="1"/>
</dbReference>
<dbReference type="Gene3D" id="3.10.20.30">
    <property type="match status" value="1"/>
</dbReference>
<dbReference type="AlphaFoldDB" id="A0A6I5ZS96"/>
<dbReference type="SUPFAM" id="SSF54285">
    <property type="entry name" value="MoaD/ThiS"/>
    <property type="match status" value="1"/>
</dbReference>
<evidence type="ECO:0008006" key="3">
    <source>
        <dbReference type="Google" id="ProtNLM"/>
    </source>
</evidence>
<organism evidence="1 2">
    <name type="scientific">Neomoorella glycerini</name>
    <dbReference type="NCBI Taxonomy" id="55779"/>
    <lineage>
        <taxon>Bacteria</taxon>
        <taxon>Bacillati</taxon>
        <taxon>Bacillota</taxon>
        <taxon>Clostridia</taxon>
        <taxon>Neomoorellales</taxon>
        <taxon>Neomoorellaceae</taxon>
        <taxon>Neomoorella</taxon>
    </lineage>
</organism>
<dbReference type="InterPro" id="IPR012675">
    <property type="entry name" value="Beta-grasp_dom_sf"/>
</dbReference>
<sequence length="77" mass="8666">MSKTRRVGDKLMIEVWVNGKQLQVDRGTTVTGLLAREGLLTPIATVAVNDKLLPRQDWDYRLREGDRVEVISLMEGG</sequence>
<dbReference type="Pfam" id="PF02597">
    <property type="entry name" value="ThiS"/>
    <property type="match status" value="1"/>
</dbReference>